<organism evidence="7 8">
    <name type="scientific">Marinobacter nanhaiticus D15-8W</name>
    <dbReference type="NCBI Taxonomy" id="626887"/>
    <lineage>
        <taxon>Bacteria</taxon>
        <taxon>Pseudomonadati</taxon>
        <taxon>Pseudomonadota</taxon>
        <taxon>Gammaproteobacteria</taxon>
        <taxon>Pseudomonadales</taxon>
        <taxon>Marinobacteraceae</taxon>
        <taxon>Marinobacter</taxon>
    </lineage>
</organism>
<dbReference type="HOGENOM" id="CLU_047737_2_2_6"/>
<dbReference type="EMBL" id="APLQ01000011">
    <property type="protein sequence ID" value="ENO15274.2"/>
    <property type="molecule type" value="Genomic_DNA"/>
</dbReference>
<evidence type="ECO:0000256" key="6">
    <source>
        <dbReference type="RuleBase" id="RU363076"/>
    </source>
</evidence>
<keyword evidence="6" id="KW-1003">Cell membrane</keyword>
<dbReference type="AlphaFoldDB" id="N6W519"/>
<dbReference type="eggNOG" id="COG3346">
    <property type="taxonomic scope" value="Bacteria"/>
</dbReference>
<comment type="caution">
    <text evidence="6">Lacks conserved residue(s) required for the propagation of feature annotation.</text>
</comment>
<keyword evidence="3 6" id="KW-0812">Transmembrane</keyword>
<dbReference type="InterPro" id="IPR002994">
    <property type="entry name" value="Surf1/Shy1"/>
</dbReference>
<evidence type="ECO:0000256" key="1">
    <source>
        <dbReference type="ARBA" id="ARBA00004370"/>
    </source>
</evidence>
<dbReference type="STRING" id="626887.J057_07986"/>
<dbReference type="OrthoDB" id="9789940at2"/>
<evidence type="ECO:0000256" key="4">
    <source>
        <dbReference type="ARBA" id="ARBA00022989"/>
    </source>
</evidence>
<dbReference type="PANTHER" id="PTHR23427">
    <property type="entry name" value="SURFEIT LOCUS PROTEIN"/>
    <property type="match status" value="1"/>
</dbReference>
<dbReference type="PATRIC" id="fig|626887.3.peg.1592"/>
<accession>N6W519</accession>
<dbReference type="CDD" id="cd06662">
    <property type="entry name" value="SURF1"/>
    <property type="match status" value="1"/>
</dbReference>
<evidence type="ECO:0000313" key="8">
    <source>
        <dbReference type="Proteomes" id="UP000013165"/>
    </source>
</evidence>
<proteinExistence type="inferred from homology"/>
<dbReference type="InterPro" id="IPR045214">
    <property type="entry name" value="Surf1/Surf4"/>
</dbReference>
<gene>
    <name evidence="7" type="ORF">J057_07986</name>
</gene>
<feature type="transmembrane region" description="Helical" evidence="6">
    <location>
        <begin position="211"/>
        <end position="230"/>
    </location>
</feature>
<dbReference type="Pfam" id="PF02104">
    <property type="entry name" value="SURF1"/>
    <property type="match status" value="1"/>
</dbReference>
<protein>
    <recommendedName>
        <fullName evidence="6">SURF1-like protein</fullName>
    </recommendedName>
</protein>
<keyword evidence="4 6" id="KW-1133">Transmembrane helix</keyword>
<dbReference type="PROSITE" id="PS50895">
    <property type="entry name" value="SURF1"/>
    <property type="match status" value="1"/>
</dbReference>
<evidence type="ECO:0000256" key="3">
    <source>
        <dbReference type="ARBA" id="ARBA00022692"/>
    </source>
</evidence>
<comment type="caution">
    <text evidence="7">The sequence shown here is derived from an EMBL/GenBank/DDBJ whole genome shotgun (WGS) entry which is preliminary data.</text>
</comment>
<dbReference type="PANTHER" id="PTHR23427:SF2">
    <property type="entry name" value="SURFEIT LOCUS PROTEIN 1"/>
    <property type="match status" value="1"/>
</dbReference>
<comment type="similarity">
    <text evidence="2 6">Belongs to the SURF1 family.</text>
</comment>
<keyword evidence="8" id="KW-1185">Reference proteome</keyword>
<keyword evidence="5 6" id="KW-0472">Membrane</keyword>
<reference evidence="7 8" key="1">
    <citation type="journal article" date="2013" name="Genome Announc.">
        <title>Genome Sequence of the Polycyclic Aromatic Hydrocarbon-Degrading Bacterium Strain Marinobacter nanhaiticus D15-8WT.</title>
        <authorList>
            <person name="Cui Z."/>
            <person name="Gao W."/>
            <person name="Li Q."/>
            <person name="Xu G."/>
            <person name="Zheng L."/>
        </authorList>
    </citation>
    <scope>NUCLEOTIDE SEQUENCE [LARGE SCALE GENOMIC DNA]</scope>
    <source>
        <strain evidence="7 8">D15-8W</strain>
    </source>
</reference>
<evidence type="ECO:0000256" key="2">
    <source>
        <dbReference type="ARBA" id="ARBA00007165"/>
    </source>
</evidence>
<comment type="subcellular location">
    <subcellularLocation>
        <location evidence="6">Cell membrane</location>
        <topology evidence="6">Multi-pass membrane protein</topology>
    </subcellularLocation>
    <subcellularLocation>
        <location evidence="1">Membrane</location>
    </subcellularLocation>
</comment>
<dbReference type="GO" id="GO:0005886">
    <property type="term" value="C:plasma membrane"/>
    <property type="evidence" value="ECO:0007669"/>
    <property type="project" value="UniProtKB-SubCell"/>
</dbReference>
<dbReference type="Proteomes" id="UP000013165">
    <property type="component" value="Unassembled WGS sequence"/>
</dbReference>
<evidence type="ECO:0000313" key="7">
    <source>
        <dbReference type="EMBL" id="ENO15274.2"/>
    </source>
</evidence>
<evidence type="ECO:0000256" key="5">
    <source>
        <dbReference type="ARBA" id="ARBA00023136"/>
    </source>
</evidence>
<name>N6W519_9GAMM</name>
<sequence length="242" mass="27410">MVERGRRWKPDWRLWLFAALLLPVLLGLGTWQVQRAGEKSAQLEQWDQQLEEGDWPETIERGLTLGQPVQLSGHYDPSYVWLLDNRTRDGRTGYEVLTLFQPANGPRVLVNRGWLPAPKRRSQLPPVDTQPGRVQIRARVADYPTPPVLADTPEENGWPRRVQALRPDDVQAVAPDVVGRMLRLENPGQPGAFRADWAPDLMGPQTHYGYALQWFSLATALVVLTVVASFRKEKSQDEHGNG</sequence>